<dbReference type="OrthoDB" id="322145at2"/>
<evidence type="ECO:0000313" key="1">
    <source>
        <dbReference type="EMBL" id="TGK91349.1"/>
    </source>
</evidence>
<evidence type="ECO:0000313" key="2">
    <source>
        <dbReference type="Proteomes" id="UP000297891"/>
    </source>
</evidence>
<accession>A0A2M9Y358</accession>
<protein>
    <recommendedName>
        <fullName evidence="3">Aspartyl protease</fullName>
    </recommendedName>
</protein>
<comment type="caution">
    <text evidence="1">The sequence shown here is derived from an EMBL/GenBank/DDBJ whole genome shotgun (WGS) entry which is preliminary data.</text>
</comment>
<keyword evidence="2" id="KW-1185">Reference proteome</keyword>
<gene>
    <name evidence="1" type="ORF">EHQ30_14060</name>
</gene>
<evidence type="ECO:0008006" key="3">
    <source>
        <dbReference type="Google" id="ProtNLM"/>
    </source>
</evidence>
<dbReference type="Proteomes" id="UP000297891">
    <property type="component" value="Unassembled WGS sequence"/>
</dbReference>
<reference evidence="1" key="1">
    <citation type="journal article" date="2019" name="PLoS Negl. Trop. Dis.">
        <title>Revisiting the worldwide diversity of Leptospira species in the environment.</title>
        <authorList>
            <person name="Vincent A.T."/>
            <person name="Schiettekatte O."/>
            <person name="Bourhy P."/>
            <person name="Veyrier F.J."/>
            <person name="Picardeau M."/>
        </authorList>
    </citation>
    <scope>NUCLEOTIDE SEQUENCE [LARGE SCALE GENOMIC DNA]</scope>
    <source>
        <strain evidence="1">201800277</strain>
    </source>
</reference>
<name>A0A2M9Y358_9LEPT</name>
<sequence>MSKLPLYQKVSLILSILFLGACIPGPIRSHQTPVLYQFPTTKILPPHIRISVVDMGTHLLLSGIEGKGQTYSFLWDTGSDLSFYESASSELETEFNLGGHRFTLKNKKGILPESLSGLLGLDFFSGTCIFWFGEELKRFPGDSPFCEHPDAYLSTDLKILNTKRKMDHYYAEFEYPEGHSSFGLLDSGSSLNLLPKGPRDLFLGEKKVFLAGNKIQTAEHRKADSPLYLIAKSGIREEYKQVQFLTGISLENFLLPGDKDREEVWVIGLDILRTRPLFWDFSRGRVGIVHAGN</sequence>
<proteinExistence type="predicted"/>
<dbReference type="PROSITE" id="PS51257">
    <property type="entry name" value="PROKAR_LIPOPROTEIN"/>
    <property type="match status" value="1"/>
</dbReference>
<organism evidence="1 2">
    <name type="scientific">Leptospira brenneri</name>
    <dbReference type="NCBI Taxonomy" id="2023182"/>
    <lineage>
        <taxon>Bacteria</taxon>
        <taxon>Pseudomonadati</taxon>
        <taxon>Spirochaetota</taxon>
        <taxon>Spirochaetia</taxon>
        <taxon>Leptospirales</taxon>
        <taxon>Leptospiraceae</taxon>
        <taxon>Leptospira</taxon>
    </lineage>
</organism>
<dbReference type="EMBL" id="RQFP01000014">
    <property type="protein sequence ID" value="TGK91349.1"/>
    <property type="molecule type" value="Genomic_DNA"/>
</dbReference>
<dbReference type="AlphaFoldDB" id="A0A2M9Y358"/>
<dbReference type="RefSeq" id="WP_100790376.1">
    <property type="nucleotide sequence ID" value="NZ_NPDQ01000003.1"/>
</dbReference>